<gene>
    <name evidence="1" type="primary">hutG</name>
    <name evidence="1" type="ORF">PUT78_07200</name>
</gene>
<keyword evidence="1" id="KW-0378">Hydrolase</keyword>
<dbReference type="InterPro" id="IPR007709">
    <property type="entry name" value="N-FG_amidohydro"/>
</dbReference>
<dbReference type="SUPFAM" id="SSF53187">
    <property type="entry name" value="Zn-dependent exopeptidases"/>
    <property type="match status" value="1"/>
</dbReference>
<keyword evidence="2" id="KW-1185">Reference proteome</keyword>
<proteinExistence type="predicted"/>
<organism evidence="1 2">
    <name type="scientific">Roseinatronobacter alkalisoli</name>
    <dbReference type="NCBI Taxonomy" id="3028235"/>
    <lineage>
        <taxon>Bacteria</taxon>
        <taxon>Pseudomonadati</taxon>
        <taxon>Pseudomonadota</taxon>
        <taxon>Alphaproteobacteria</taxon>
        <taxon>Rhodobacterales</taxon>
        <taxon>Paracoccaceae</taxon>
        <taxon>Roseinatronobacter</taxon>
    </lineage>
</organism>
<dbReference type="GO" id="GO:0050129">
    <property type="term" value="F:N-formylglutamate deformylase activity"/>
    <property type="evidence" value="ECO:0007669"/>
    <property type="project" value="UniProtKB-EC"/>
</dbReference>
<dbReference type="EMBL" id="JAQZSM010000005">
    <property type="protein sequence ID" value="MDD7970880.1"/>
    <property type="molecule type" value="Genomic_DNA"/>
</dbReference>
<accession>A0ABT5T854</accession>
<dbReference type="RefSeq" id="WP_274351571.1">
    <property type="nucleotide sequence ID" value="NZ_JAQZSM010000005.1"/>
</dbReference>
<evidence type="ECO:0000313" key="2">
    <source>
        <dbReference type="Proteomes" id="UP001431784"/>
    </source>
</evidence>
<comment type="caution">
    <text evidence="1">The sequence shown here is derived from an EMBL/GenBank/DDBJ whole genome shotgun (WGS) entry which is preliminary data.</text>
</comment>
<dbReference type="InterPro" id="IPR010247">
    <property type="entry name" value="HutG_amidohyd"/>
</dbReference>
<sequence>MNDITSANPQDLPFGIHQGNSPLVLGIPHAGTCIPDDVRIALNDTGRAISDTDWHMDRVHEGLVDDVTIVSARFHRYVIDANRDPSGASLYPGQNTTGLIPLTDFDGNPIWAQEPGAMDIESRRKQFHAPYHAALAAELARVKALHGFAILYDCHSIRSQIPFLFEGTLPDFNIGTNHGVTCAPALQALVMRHCADANGFTSVLNGRFVGGWTTRHYGQPDQGIHAIQMELAQSTYMQQSPPWAWDKGRATRLRAVLGPMLREIAALDLS</sequence>
<dbReference type="Gene3D" id="3.40.630.40">
    <property type="entry name" value="Zn-dependent exopeptidases"/>
    <property type="match status" value="1"/>
</dbReference>
<evidence type="ECO:0000313" key="1">
    <source>
        <dbReference type="EMBL" id="MDD7970880.1"/>
    </source>
</evidence>
<protein>
    <submittedName>
        <fullName evidence="1">N-formylglutamate deformylase</fullName>
        <ecNumber evidence="1">3.5.1.68</ecNumber>
    </submittedName>
</protein>
<dbReference type="NCBIfam" id="TIGR02017">
    <property type="entry name" value="hutG_amidohyd"/>
    <property type="match status" value="1"/>
</dbReference>
<dbReference type="Proteomes" id="UP001431784">
    <property type="component" value="Unassembled WGS sequence"/>
</dbReference>
<reference evidence="1" key="1">
    <citation type="submission" date="2023-02" db="EMBL/GenBank/DDBJ databases">
        <title>Description of Roseinatronobacter alkalisoli sp. nov., an alkaliphilic bacerium isolated from soda soil.</title>
        <authorList>
            <person name="Wei W."/>
        </authorList>
    </citation>
    <scope>NUCLEOTIDE SEQUENCE</scope>
    <source>
        <strain evidence="1">HJB301</strain>
    </source>
</reference>
<name>A0ABT5T854_9RHOB</name>
<dbReference type="Pfam" id="PF05013">
    <property type="entry name" value="FGase"/>
    <property type="match status" value="1"/>
</dbReference>
<dbReference type="EC" id="3.5.1.68" evidence="1"/>